<gene>
    <name evidence="1" type="ORF">F2Q69_00019445</name>
</gene>
<dbReference type="AlphaFoldDB" id="A0A8S9QIX4"/>
<evidence type="ECO:0000313" key="2">
    <source>
        <dbReference type="Proteomes" id="UP000712600"/>
    </source>
</evidence>
<name>A0A8S9QIX4_BRACR</name>
<accession>A0A8S9QIX4</accession>
<reference evidence="1" key="1">
    <citation type="submission" date="2019-12" db="EMBL/GenBank/DDBJ databases">
        <title>Genome sequencing and annotation of Brassica cretica.</title>
        <authorList>
            <person name="Studholme D.J."/>
            <person name="Sarris P."/>
        </authorList>
    </citation>
    <scope>NUCLEOTIDE SEQUENCE</scope>
    <source>
        <strain evidence="1">PFS-109/04</strain>
        <tissue evidence="1">Leaf</tissue>
    </source>
</reference>
<evidence type="ECO:0000313" key="1">
    <source>
        <dbReference type="EMBL" id="KAF3538174.1"/>
    </source>
</evidence>
<dbReference type="Proteomes" id="UP000712600">
    <property type="component" value="Unassembled WGS sequence"/>
</dbReference>
<dbReference type="EMBL" id="QGKX02001290">
    <property type="protein sequence ID" value="KAF3538174.1"/>
    <property type="molecule type" value="Genomic_DNA"/>
</dbReference>
<comment type="caution">
    <text evidence="1">The sequence shown here is derived from an EMBL/GenBank/DDBJ whole genome shotgun (WGS) entry which is preliminary data.</text>
</comment>
<sequence>MWHVPHLMKAWVCPWTPQLGLGVSHPLNRRQDLSTSEARLACGFLVWVGATGVCTWRKEEMSTAWSSMAILWQLQWSLSHMISSTDFVSIVIAPRSFDGG</sequence>
<proteinExistence type="predicted"/>
<protein>
    <submittedName>
        <fullName evidence="1">Uncharacterized protein</fullName>
    </submittedName>
</protein>
<organism evidence="1 2">
    <name type="scientific">Brassica cretica</name>
    <name type="common">Mustard</name>
    <dbReference type="NCBI Taxonomy" id="69181"/>
    <lineage>
        <taxon>Eukaryota</taxon>
        <taxon>Viridiplantae</taxon>
        <taxon>Streptophyta</taxon>
        <taxon>Embryophyta</taxon>
        <taxon>Tracheophyta</taxon>
        <taxon>Spermatophyta</taxon>
        <taxon>Magnoliopsida</taxon>
        <taxon>eudicotyledons</taxon>
        <taxon>Gunneridae</taxon>
        <taxon>Pentapetalae</taxon>
        <taxon>rosids</taxon>
        <taxon>malvids</taxon>
        <taxon>Brassicales</taxon>
        <taxon>Brassicaceae</taxon>
        <taxon>Brassiceae</taxon>
        <taxon>Brassica</taxon>
    </lineage>
</organism>